<organism evidence="1 2">
    <name type="scientific">Littorina saxatilis</name>
    <dbReference type="NCBI Taxonomy" id="31220"/>
    <lineage>
        <taxon>Eukaryota</taxon>
        <taxon>Metazoa</taxon>
        <taxon>Spiralia</taxon>
        <taxon>Lophotrochozoa</taxon>
        <taxon>Mollusca</taxon>
        <taxon>Gastropoda</taxon>
        <taxon>Caenogastropoda</taxon>
        <taxon>Littorinimorpha</taxon>
        <taxon>Littorinoidea</taxon>
        <taxon>Littorinidae</taxon>
        <taxon>Littorina</taxon>
    </lineage>
</organism>
<dbReference type="GO" id="GO:0006886">
    <property type="term" value="P:intracellular protein transport"/>
    <property type="evidence" value="ECO:0007669"/>
    <property type="project" value="InterPro"/>
</dbReference>
<dbReference type="GO" id="GO:0000139">
    <property type="term" value="C:Golgi membrane"/>
    <property type="evidence" value="ECO:0007669"/>
    <property type="project" value="TreeGrafter"/>
</dbReference>
<reference evidence="1 2" key="1">
    <citation type="submission" date="2024-02" db="EMBL/GenBank/DDBJ databases">
        <title>Chromosome-scale genome assembly of the rough periwinkle Littorina saxatilis.</title>
        <authorList>
            <person name="De Jode A."/>
            <person name="Faria R."/>
            <person name="Formenti G."/>
            <person name="Sims Y."/>
            <person name="Smith T.P."/>
            <person name="Tracey A."/>
            <person name="Wood J.M.D."/>
            <person name="Zagrodzka Z.B."/>
            <person name="Johannesson K."/>
            <person name="Butlin R.K."/>
            <person name="Leder E.H."/>
        </authorList>
    </citation>
    <scope>NUCLEOTIDE SEQUENCE [LARGE SCALE GENOMIC DNA]</scope>
    <source>
        <strain evidence="1">Snail1</strain>
        <tissue evidence="1">Muscle</tissue>
    </source>
</reference>
<dbReference type="Proteomes" id="UP001374579">
    <property type="component" value="Unassembled WGS sequence"/>
</dbReference>
<gene>
    <name evidence="1" type="ORF">V1264_023908</name>
</gene>
<keyword evidence="2" id="KW-1185">Reference proteome</keyword>
<name>A0AAN9B883_9CAEN</name>
<dbReference type="GO" id="GO:0042147">
    <property type="term" value="P:retrograde transport, endosome to Golgi"/>
    <property type="evidence" value="ECO:0007669"/>
    <property type="project" value="TreeGrafter"/>
</dbReference>
<evidence type="ECO:0000313" key="2">
    <source>
        <dbReference type="Proteomes" id="UP001374579"/>
    </source>
</evidence>
<dbReference type="EMBL" id="JBAMIC010000011">
    <property type="protein sequence ID" value="KAK7101063.1"/>
    <property type="molecule type" value="Genomic_DNA"/>
</dbReference>
<evidence type="ECO:0000313" key="1">
    <source>
        <dbReference type="EMBL" id="KAK7101063.1"/>
    </source>
</evidence>
<protein>
    <submittedName>
        <fullName evidence="1">Uncharacterized protein</fullName>
    </submittedName>
</protein>
<sequence length="120" mass="13637">MFFAVITENSVTLWYSKPCIQIVCHVASKAFVEEVGTFRQAEWKPDCSMLALMTSKRCVVFMRKELDLSVQNHHCLYVQQEGRVTPIPRHNINGILDSDSVPAYKLTVVSHLVLSAPISW</sequence>
<dbReference type="GO" id="GO:0005829">
    <property type="term" value="C:cytosol"/>
    <property type="evidence" value="ECO:0007669"/>
    <property type="project" value="TreeGrafter"/>
</dbReference>
<proteinExistence type="predicted"/>
<accession>A0AAN9B883</accession>
<dbReference type="GO" id="GO:0034066">
    <property type="term" value="C:Ric1-Rgp1 guanyl-nucleotide exchange factor complex"/>
    <property type="evidence" value="ECO:0007669"/>
    <property type="project" value="InterPro"/>
</dbReference>
<dbReference type="PANTHER" id="PTHR22746:SF10">
    <property type="entry name" value="GUANINE NUCLEOTIDE EXCHANGE FACTOR SUBUNIT RIC1"/>
    <property type="match status" value="1"/>
</dbReference>
<dbReference type="PANTHER" id="PTHR22746">
    <property type="entry name" value="RAB6A-GEF COMPLEX PARTNER PROTEIN 1"/>
    <property type="match status" value="1"/>
</dbReference>
<dbReference type="AlphaFoldDB" id="A0AAN9B883"/>
<comment type="caution">
    <text evidence="1">The sequence shown here is derived from an EMBL/GenBank/DDBJ whole genome shotgun (WGS) entry which is preliminary data.</text>
</comment>
<dbReference type="InterPro" id="IPR040096">
    <property type="entry name" value="Ric1"/>
</dbReference>